<keyword evidence="5" id="KW-0732">Signal</keyword>
<dbReference type="InterPro" id="IPR046800">
    <property type="entry name" value="Plexin_RBD"/>
</dbReference>
<evidence type="ECO:0000256" key="3">
    <source>
        <dbReference type="ARBA" id="ARBA00022475"/>
    </source>
</evidence>
<evidence type="ECO:0000256" key="6">
    <source>
        <dbReference type="ARBA" id="ARBA00022737"/>
    </source>
</evidence>
<keyword evidence="6" id="KW-0677">Repeat</keyword>
<comment type="subcellular location">
    <subcellularLocation>
        <location evidence="1">Cell membrane</location>
        <topology evidence="1">Single-pass type I membrane protein</topology>
    </subcellularLocation>
</comment>
<keyword evidence="4 12" id="KW-0812">Transmembrane</keyword>
<dbReference type="GO" id="GO:0002116">
    <property type="term" value="C:semaphorin receptor complex"/>
    <property type="evidence" value="ECO:0007669"/>
    <property type="project" value="TreeGrafter"/>
</dbReference>
<evidence type="ECO:0000256" key="7">
    <source>
        <dbReference type="ARBA" id="ARBA00022989"/>
    </source>
</evidence>
<dbReference type="InterPro" id="IPR013783">
    <property type="entry name" value="Ig-like_fold"/>
</dbReference>
<evidence type="ECO:0000256" key="12">
    <source>
        <dbReference type="SAM" id="Phobius"/>
    </source>
</evidence>
<feature type="domain" description="IPT/TIG" evidence="13">
    <location>
        <begin position="114"/>
        <end position="205"/>
    </location>
</feature>
<keyword evidence="3" id="KW-1003">Cell membrane</keyword>
<evidence type="ECO:0000256" key="5">
    <source>
        <dbReference type="ARBA" id="ARBA00022729"/>
    </source>
</evidence>
<keyword evidence="7 12" id="KW-1133">Transmembrane helix</keyword>
<dbReference type="Ensembl" id="ENSSGRT00000092161.1">
    <property type="protein sequence ID" value="ENSSGRP00000086565.1"/>
    <property type="gene ID" value="ENSSGRG00000043541.1"/>
</dbReference>
<evidence type="ECO:0000256" key="8">
    <source>
        <dbReference type="ARBA" id="ARBA00023136"/>
    </source>
</evidence>
<evidence type="ECO:0000313" key="14">
    <source>
        <dbReference type="Ensembl" id="ENSSGRP00000086565.1"/>
    </source>
</evidence>
<dbReference type="InterPro" id="IPR031148">
    <property type="entry name" value="Plexin"/>
</dbReference>
<evidence type="ECO:0000259" key="13">
    <source>
        <dbReference type="SMART" id="SM00429"/>
    </source>
</evidence>
<evidence type="ECO:0000256" key="4">
    <source>
        <dbReference type="ARBA" id="ARBA00022692"/>
    </source>
</evidence>
<dbReference type="InterPro" id="IPR057533">
    <property type="entry name" value="PSI_Plexin-B"/>
</dbReference>
<dbReference type="SUPFAM" id="SSF48350">
    <property type="entry name" value="GTPase activation domain, GAP"/>
    <property type="match status" value="1"/>
</dbReference>
<evidence type="ECO:0000256" key="9">
    <source>
        <dbReference type="ARBA" id="ARBA00023157"/>
    </source>
</evidence>
<dbReference type="Gene3D" id="1.10.506.10">
    <property type="entry name" value="GTPase Activation - p120gap, domain 1"/>
    <property type="match status" value="1"/>
</dbReference>
<gene>
    <name evidence="14" type="primary">LOC107601751</name>
</gene>
<keyword evidence="15" id="KW-1185">Reference proteome</keyword>
<dbReference type="PANTHER" id="PTHR22625:SF69">
    <property type="entry name" value="PLEXIN-B3"/>
    <property type="match status" value="1"/>
</dbReference>
<keyword evidence="11" id="KW-0325">Glycoprotein</keyword>
<feature type="domain" description="IPT/TIG" evidence="13">
    <location>
        <begin position="206"/>
        <end position="306"/>
    </location>
</feature>
<dbReference type="InterPro" id="IPR002909">
    <property type="entry name" value="IPT_dom"/>
</dbReference>
<dbReference type="SUPFAM" id="SSF81296">
    <property type="entry name" value="E set domains"/>
    <property type="match status" value="2"/>
</dbReference>
<comment type="similarity">
    <text evidence="2">Belongs to the plexin family.</text>
</comment>
<evidence type="ECO:0000256" key="2">
    <source>
        <dbReference type="ARBA" id="ARBA00010297"/>
    </source>
</evidence>
<dbReference type="Pfam" id="PF20170">
    <property type="entry name" value="Plexin_RBD"/>
    <property type="match status" value="1"/>
</dbReference>
<dbReference type="Pfam" id="PF08337">
    <property type="entry name" value="Plexin_cytopl"/>
    <property type="match status" value="1"/>
</dbReference>
<sequence>FVCACEQEQSSPRGPDSCPCVWALQSFPLVPVGFDTELSLQGKNLDIFEVMLMSHCDLCFCVTVQLYDCSVGQSDCSQCRAVAANYGCVWCADETPGCVYNQSCTSGTMDTCPPPLITEVEPLTGPLEGGILLTIQGSNLGQSFQDIQAGVTVAGVTCTPLPEAYRISNSIVCELQASANVTAGPVVITVRGSEKGESPQTFSYQNPQLSRIVPEKGPLAGGTMLTVHGTQLLTGQRTEQRSDQITAPIESCSVDIQELCTNVTSERMICKSPAVEPKSRIVRVWFEMDNVHIDFPTIKNKPFTYHPNPDLFQLNSESRGTPIRFKPGGVLAVEGKGLTLAMSREEVVARLGDKECDVKTLDNTHLYCEPPEEQPLALDDSDLPTLKVLMGSLPFDLGPVQYDNDLHSSVPLAAQIGLAAGAAVVVLIVLVIILMYRRKSKQALRDYKKVLVQLETLEINVGDQCRKEFTDLMTEMMDLSSDVGGPGIPFLDYRTYAERVFFPGQKGAPLSQNLDLPDSRRQTVEQGLGQLNNLLNNRLFLIRFIHTLEAQQSFSQRDRGYVASLLTMALHDKLEYFTDVMKTLLGDLMQQYVAKNPKLMLRRTETVVEKMLTNWMSICLYSFLKEVAGEPLYKLYRAIKYQVDKGPVDAVTGKAKRTLNDSHLLREDIDYLLVKSGVEVQPCPVKVLDSDTITQVKDKILDQIYKGAPYSQRPAADSLDLEWRSGQAGHLTLSDDDVTAIVQGRWKRINTLQHYKVPDEATVALIPRSQSSLGVNQFYQTGEKTPMLEGEEEEGLRLWHLVKPSEDPEIPKHRKSSMRERERAKAIPEIYLTRLLSMKGTLQKFVDDVFVAILSRKRPPPIAVRFFFDFLDDMAEKHGIDDPETVHIWKTNSLPLRFWVNILKNPQFVFDVQVTDSVDAVLSVIAQTFIDSCTTSEHKVGRDSPVNKLLYAREIPRYKQLVERYYSDIHNAVSGCYQEMNSTLTELSGSKLKYSFILCCMQIIMSLEEDAAGQKMQLAYRLQQVAALVENKVTDL</sequence>
<name>A0A672RCN0_SINGR</name>
<feature type="transmembrane region" description="Helical" evidence="12">
    <location>
        <begin position="412"/>
        <end position="436"/>
    </location>
</feature>
<dbReference type="InterPro" id="IPR014756">
    <property type="entry name" value="Ig_E-set"/>
</dbReference>
<evidence type="ECO:0000256" key="10">
    <source>
        <dbReference type="ARBA" id="ARBA00023170"/>
    </source>
</evidence>
<organism evidence="14 15">
    <name type="scientific">Sinocyclocheilus grahami</name>
    <name type="common">Dianchi golden-line fish</name>
    <name type="synonym">Barbus grahami</name>
    <dbReference type="NCBI Taxonomy" id="75366"/>
    <lineage>
        <taxon>Eukaryota</taxon>
        <taxon>Metazoa</taxon>
        <taxon>Chordata</taxon>
        <taxon>Craniata</taxon>
        <taxon>Vertebrata</taxon>
        <taxon>Euteleostomi</taxon>
        <taxon>Actinopterygii</taxon>
        <taxon>Neopterygii</taxon>
        <taxon>Teleostei</taxon>
        <taxon>Ostariophysi</taxon>
        <taxon>Cypriniformes</taxon>
        <taxon>Cyprinidae</taxon>
        <taxon>Cyprininae</taxon>
        <taxon>Sinocyclocheilus</taxon>
    </lineage>
</organism>
<dbReference type="FunFam" id="2.60.40.10:FF:000203">
    <property type="entry name" value="Plexin B2"/>
    <property type="match status" value="1"/>
</dbReference>
<dbReference type="GO" id="GO:0030334">
    <property type="term" value="P:regulation of cell migration"/>
    <property type="evidence" value="ECO:0007669"/>
    <property type="project" value="TreeGrafter"/>
</dbReference>
<dbReference type="Pfam" id="PF01833">
    <property type="entry name" value="TIG"/>
    <property type="match status" value="2"/>
</dbReference>
<evidence type="ECO:0000256" key="11">
    <source>
        <dbReference type="ARBA" id="ARBA00023180"/>
    </source>
</evidence>
<dbReference type="GO" id="GO:0005886">
    <property type="term" value="C:plasma membrane"/>
    <property type="evidence" value="ECO:0007669"/>
    <property type="project" value="UniProtKB-SubCell"/>
</dbReference>
<dbReference type="FunFam" id="1.10.506.10:FF:000010">
    <property type="entry name" value="Plexin B1"/>
    <property type="match status" value="1"/>
</dbReference>
<dbReference type="InterPro" id="IPR008936">
    <property type="entry name" value="Rho_GTPase_activation_prot"/>
</dbReference>
<dbReference type="Proteomes" id="UP000472262">
    <property type="component" value="Unassembled WGS sequence"/>
</dbReference>
<evidence type="ECO:0000256" key="1">
    <source>
        <dbReference type="ARBA" id="ARBA00004251"/>
    </source>
</evidence>
<keyword evidence="9" id="KW-1015">Disulfide bond</keyword>
<dbReference type="Gene3D" id="3.10.20.90">
    <property type="entry name" value="Phosphatidylinositol 3-kinase Catalytic Subunit, Chain A, domain 1"/>
    <property type="match status" value="1"/>
</dbReference>
<accession>A0A672RCN0</accession>
<dbReference type="SMART" id="SM00429">
    <property type="entry name" value="IPT"/>
    <property type="match status" value="2"/>
</dbReference>
<reference evidence="14" key="1">
    <citation type="submission" date="2025-08" db="UniProtKB">
        <authorList>
            <consortium name="Ensembl"/>
        </authorList>
    </citation>
    <scope>IDENTIFICATION</scope>
</reference>
<evidence type="ECO:0000313" key="15">
    <source>
        <dbReference type="Proteomes" id="UP000472262"/>
    </source>
</evidence>
<keyword evidence="8 12" id="KW-0472">Membrane</keyword>
<dbReference type="InterPro" id="IPR013548">
    <property type="entry name" value="Plexin_cytoplasmic_RasGAP_dom"/>
</dbReference>
<keyword evidence="10" id="KW-0675">Receptor</keyword>
<dbReference type="Gene3D" id="2.60.40.10">
    <property type="entry name" value="Immunoglobulins"/>
    <property type="match status" value="2"/>
</dbReference>
<dbReference type="CDD" id="cd01180">
    <property type="entry name" value="IPT_plexin_repeat1"/>
    <property type="match status" value="1"/>
</dbReference>
<proteinExistence type="inferred from homology"/>
<dbReference type="PANTHER" id="PTHR22625">
    <property type="entry name" value="PLEXIN"/>
    <property type="match status" value="1"/>
</dbReference>
<dbReference type="GO" id="GO:0007399">
    <property type="term" value="P:nervous system development"/>
    <property type="evidence" value="ECO:0007669"/>
    <property type="project" value="UniProtKB-ARBA"/>
</dbReference>
<dbReference type="GO" id="GO:0008360">
    <property type="term" value="P:regulation of cell shape"/>
    <property type="evidence" value="ECO:0007669"/>
    <property type="project" value="TreeGrafter"/>
</dbReference>
<dbReference type="Pfam" id="PF24317">
    <property type="entry name" value="PSI_Plexin-B"/>
    <property type="match status" value="1"/>
</dbReference>
<dbReference type="AlphaFoldDB" id="A0A672RCN0"/>
<reference evidence="14" key="2">
    <citation type="submission" date="2025-09" db="UniProtKB">
        <authorList>
            <consortium name="Ensembl"/>
        </authorList>
    </citation>
    <scope>IDENTIFICATION</scope>
</reference>
<dbReference type="GO" id="GO:0050772">
    <property type="term" value="P:positive regulation of axonogenesis"/>
    <property type="evidence" value="ECO:0007669"/>
    <property type="project" value="TreeGrafter"/>
</dbReference>
<dbReference type="GO" id="GO:0017154">
    <property type="term" value="F:semaphorin receptor activity"/>
    <property type="evidence" value="ECO:0007669"/>
    <property type="project" value="InterPro"/>
</dbReference>
<dbReference type="GO" id="GO:0007162">
    <property type="term" value="P:negative regulation of cell adhesion"/>
    <property type="evidence" value="ECO:0007669"/>
    <property type="project" value="TreeGrafter"/>
</dbReference>
<protein>
    <submittedName>
        <fullName evidence="14">Plexin-B1-like</fullName>
    </submittedName>
</protein>